<comment type="similarity">
    <text evidence="1">Belongs to the HscB family.</text>
</comment>
<dbReference type="PANTHER" id="PTHR14021">
    <property type="entry name" value="IRON-SULFUR CLUSTER CO-CHAPERONE PROTEIN HSCB"/>
    <property type="match status" value="1"/>
</dbReference>
<evidence type="ECO:0000256" key="2">
    <source>
        <dbReference type="ARBA" id="ARBA00023186"/>
    </source>
</evidence>
<keyword evidence="2" id="KW-0143">Chaperone</keyword>
<keyword evidence="6" id="KW-1185">Reference proteome</keyword>
<feature type="region of interest" description="Disordered" evidence="3">
    <location>
        <begin position="49"/>
        <end position="138"/>
    </location>
</feature>
<organism evidence="5 6">
    <name type="scientific">Daldinia eschscholtzii</name>
    <dbReference type="NCBI Taxonomy" id="292717"/>
    <lineage>
        <taxon>Eukaryota</taxon>
        <taxon>Fungi</taxon>
        <taxon>Dikarya</taxon>
        <taxon>Ascomycota</taxon>
        <taxon>Pezizomycotina</taxon>
        <taxon>Sordariomycetes</taxon>
        <taxon>Xylariomycetidae</taxon>
        <taxon>Xylariales</taxon>
        <taxon>Hypoxylaceae</taxon>
        <taxon>Daldinia</taxon>
    </lineage>
</organism>
<dbReference type="InterPro" id="IPR009073">
    <property type="entry name" value="HscB_oligo_C"/>
</dbReference>
<feature type="compositionally biased region" description="Polar residues" evidence="3">
    <location>
        <begin position="52"/>
        <end position="68"/>
    </location>
</feature>
<evidence type="ECO:0000313" key="6">
    <source>
        <dbReference type="Proteomes" id="UP001369815"/>
    </source>
</evidence>
<evidence type="ECO:0000256" key="3">
    <source>
        <dbReference type="SAM" id="MobiDB-lite"/>
    </source>
</evidence>
<dbReference type="Gene3D" id="1.10.287.110">
    <property type="entry name" value="DnaJ domain"/>
    <property type="match status" value="1"/>
</dbReference>
<dbReference type="NCBIfam" id="TIGR00714">
    <property type="entry name" value="hscB"/>
    <property type="match status" value="1"/>
</dbReference>
<dbReference type="InterPro" id="IPR036386">
    <property type="entry name" value="HscB_C_sf"/>
</dbReference>
<gene>
    <name evidence="5" type="ORF">Daesc_001159</name>
</gene>
<dbReference type="AlphaFoldDB" id="A0AAX6N0B9"/>
<proteinExistence type="inferred from homology"/>
<dbReference type="Gene3D" id="1.20.1280.20">
    <property type="entry name" value="HscB, C-terminal domain"/>
    <property type="match status" value="1"/>
</dbReference>
<evidence type="ECO:0000313" key="5">
    <source>
        <dbReference type="EMBL" id="KAK6958360.1"/>
    </source>
</evidence>
<evidence type="ECO:0000259" key="4">
    <source>
        <dbReference type="Pfam" id="PF07743"/>
    </source>
</evidence>
<dbReference type="GO" id="GO:0001671">
    <property type="term" value="F:ATPase activator activity"/>
    <property type="evidence" value="ECO:0007669"/>
    <property type="project" value="InterPro"/>
</dbReference>
<dbReference type="InterPro" id="IPR036869">
    <property type="entry name" value="J_dom_sf"/>
</dbReference>
<dbReference type="Pfam" id="PF07743">
    <property type="entry name" value="HSCB_C"/>
    <property type="match status" value="1"/>
</dbReference>
<dbReference type="GO" id="GO:0005739">
    <property type="term" value="C:mitochondrion"/>
    <property type="evidence" value="ECO:0007669"/>
    <property type="project" value="TreeGrafter"/>
</dbReference>
<dbReference type="SUPFAM" id="SSF47144">
    <property type="entry name" value="HSC20 (HSCB), C-terminal oligomerisation domain"/>
    <property type="match status" value="1"/>
</dbReference>
<dbReference type="Proteomes" id="UP001369815">
    <property type="component" value="Unassembled WGS sequence"/>
</dbReference>
<evidence type="ECO:0000256" key="1">
    <source>
        <dbReference type="ARBA" id="ARBA00010476"/>
    </source>
</evidence>
<feature type="domain" description="Co-chaperone HscB C-terminal oligomerisation" evidence="4">
    <location>
        <begin position="213"/>
        <end position="285"/>
    </location>
</feature>
<protein>
    <recommendedName>
        <fullName evidence="4">Co-chaperone HscB C-terminal oligomerisation domain-containing protein</fullName>
    </recommendedName>
</protein>
<dbReference type="InterPro" id="IPR004640">
    <property type="entry name" value="HscB"/>
</dbReference>
<dbReference type="PANTHER" id="PTHR14021:SF15">
    <property type="entry name" value="IRON-SULFUR CLUSTER CO-CHAPERONE PROTEIN HSCB"/>
    <property type="match status" value="1"/>
</dbReference>
<accession>A0AAX6N0B9</accession>
<comment type="caution">
    <text evidence="5">The sequence shown here is derived from an EMBL/GenBank/DDBJ whole genome shotgun (WGS) entry which is preliminary data.</text>
</comment>
<dbReference type="SUPFAM" id="SSF46565">
    <property type="entry name" value="Chaperone J-domain"/>
    <property type="match status" value="1"/>
</dbReference>
<dbReference type="GO" id="GO:0051087">
    <property type="term" value="F:protein-folding chaperone binding"/>
    <property type="evidence" value="ECO:0007669"/>
    <property type="project" value="InterPro"/>
</dbReference>
<name>A0AAX6N0B9_9PEZI</name>
<sequence length="297" mass="33076">MRPSLLPQKPLRRVCDACKRQHRHATSRTITNVAPISSLAQHKDLFPRQPATIGSTSQRTHISSSNNAAAGPNLQTRRHLSSTATSSPRAQGTATAEETEQGAQESTKAEREGGNKSISHYDLFPQTLPQGPPPSGPFAIDVRALRREFLTLQASAHPDLAPSGGTSKRRAEAASARINEAYRTLADPLSRAQYLLRLKWDIDAAAEETARVEDPELLMLVLETREAIEEASSEGDLEPLREENEGRIRESEGRLARAFEEDDREGARREVTRLRYWVNIRDAIRDWEEGKPVVLQH</sequence>
<dbReference type="GO" id="GO:0051259">
    <property type="term" value="P:protein complex oligomerization"/>
    <property type="evidence" value="ECO:0007669"/>
    <property type="project" value="InterPro"/>
</dbReference>
<dbReference type="GO" id="GO:0044571">
    <property type="term" value="P:[2Fe-2S] cluster assembly"/>
    <property type="evidence" value="ECO:0007669"/>
    <property type="project" value="InterPro"/>
</dbReference>
<dbReference type="EMBL" id="JBANMG010000001">
    <property type="protein sequence ID" value="KAK6958360.1"/>
    <property type="molecule type" value="Genomic_DNA"/>
</dbReference>
<feature type="compositionally biased region" description="Low complexity" evidence="3">
    <location>
        <begin position="90"/>
        <end position="105"/>
    </location>
</feature>
<reference evidence="5 6" key="1">
    <citation type="journal article" date="2024" name="Front Chem Biol">
        <title>Unveiling the potential of Daldinia eschscholtzii MFLUCC 19-0629 through bioactivity and bioinformatics studies for enhanced sustainable agriculture production.</title>
        <authorList>
            <person name="Brooks S."/>
            <person name="Weaver J.A."/>
            <person name="Klomchit A."/>
            <person name="Alharthi S.A."/>
            <person name="Onlamun T."/>
            <person name="Nurani R."/>
            <person name="Vong T.K."/>
            <person name="Alberti F."/>
            <person name="Greco C."/>
        </authorList>
    </citation>
    <scope>NUCLEOTIDE SEQUENCE [LARGE SCALE GENOMIC DNA]</scope>
    <source>
        <strain evidence="5">MFLUCC 19-0629</strain>
    </source>
</reference>